<name>A0AAV8W3X9_9CUCU</name>
<accession>A0AAV8W3X9</accession>
<dbReference type="InterPro" id="IPR033557">
    <property type="entry name" value="CIMAP2"/>
</dbReference>
<keyword evidence="2" id="KW-1185">Reference proteome</keyword>
<proteinExistence type="predicted"/>
<dbReference type="EMBL" id="JANEYG010000011">
    <property type="protein sequence ID" value="KAJ8921184.1"/>
    <property type="molecule type" value="Genomic_DNA"/>
</dbReference>
<evidence type="ECO:0000313" key="2">
    <source>
        <dbReference type="Proteomes" id="UP001159042"/>
    </source>
</evidence>
<dbReference type="PANTHER" id="PTHR34914:SF1">
    <property type="entry name" value="LYMPHOCYTE EXPANSION MOLECULE"/>
    <property type="match status" value="1"/>
</dbReference>
<gene>
    <name evidence="1" type="ORF">NQ315_013656</name>
</gene>
<protein>
    <submittedName>
        <fullName evidence="1">Uncharacterized protein</fullName>
    </submittedName>
</protein>
<dbReference type="PANTHER" id="PTHR34914">
    <property type="entry name" value="LYMPHOCYTE EXPANSION MOLECULE"/>
    <property type="match status" value="1"/>
</dbReference>
<dbReference type="InterPro" id="IPR010736">
    <property type="entry name" value="SHIPPO-rpt"/>
</dbReference>
<dbReference type="Pfam" id="PF07004">
    <property type="entry name" value="SHIPPO-rpt"/>
    <property type="match status" value="2"/>
</dbReference>
<organism evidence="1 2">
    <name type="scientific">Exocentrus adspersus</name>
    <dbReference type="NCBI Taxonomy" id="1586481"/>
    <lineage>
        <taxon>Eukaryota</taxon>
        <taxon>Metazoa</taxon>
        <taxon>Ecdysozoa</taxon>
        <taxon>Arthropoda</taxon>
        <taxon>Hexapoda</taxon>
        <taxon>Insecta</taxon>
        <taxon>Pterygota</taxon>
        <taxon>Neoptera</taxon>
        <taxon>Endopterygota</taxon>
        <taxon>Coleoptera</taxon>
        <taxon>Polyphaga</taxon>
        <taxon>Cucujiformia</taxon>
        <taxon>Chrysomeloidea</taxon>
        <taxon>Cerambycidae</taxon>
        <taxon>Lamiinae</taxon>
        <taxon>Acanthocinini</taxon>
        <taxon>Exocentrus</taxon>
    </lineage>
</organism>
<sequence length="340" mass="39175">MVHSSKKPYAPFGVATKRFTKIGFHPELDVSGAMKREITKVGPGSYNPKQAICKSKHGISWKVKLEAEEFSKRLGYRNAPILREREFYKSLRGPGTNDINEDYYKRTNFSVFQNTGFGTGKQFPDTERCSDAPPPATYQRLDKTSTLYNSKFSNVMPFEWDGFVDRFRTKDQVYWLPPNIYEKKDGKGITDILDKVVSLRGPYDLFTGLRDGSTIKNHFSPPKFDTPEYGYIKPTDIDIMLRHPSKRRYGKFSKSARYPKKPSVRAMLNDLSLCYRDPDDPGPAHYNMSQYSSIKLKERSLHPFDKSKANARPPLEWKIFPGPGRYNPKPVRLYNSSSFQ</sequence>
<dbReference type="Proteomes" id="UP001159042">
    <property type="component" value="Unassembled WGS sequence"/>
</dbReference>
<dbReference type="AlphaFoldDB" id="A0AAV8W3X9"/>
<reference evidence="1 2" key="1">
    <citation type="journal article" date="2023" name="Insect Mol. Biol.">
        <title>Genome sequencing provides insights into the evolution of gene families encoding plant cell wall-degrading enzymes in longhorned beetles.</title>
        <authorList>
            <person name="Shin N.R."/>
            <person name="Okamura Y."/>
            <person name="Kirsch R."/>
            <person name="Pauchet Y."/>
        </authorList>
    </citation>
    <scope>NUCLEOTIDE SEQUENCE [LARGE SCALE GENOMIC DNA]</scope>
    <source>
        <strain evidence="1">EAD_L_NR</strain>
    </source>
</reference>
<evidence type="ECO:0000313" key="1">
    <source>
        <dbReference type="EMBL" id="KAJ8921184.1"/>
    </source>
</evidence>
<comment type="caution">
    <text evidence="1">The sequence shown here is derived from an EMBL/GenBank/DDBJ whole genome shotgun (WGS) entry which is preliminary data.</text>
</comment>